<accession>A0ABU6M1G3</accession>
<sequence>MATDGPMTWDELLAEPFNIHSVTTHNSVVIDAMRDMFDLTDEALHRIMRADHLKLTQTLDEFGIAYSSLAKALMPDHRRKEIALLFDSAVASLSSNGWYAIDVAEAWMAGLPRPRKGVPVNSILRGDILYGSRDELQAVMDRNVVYQQPFTVIAPSQVYCVYVTNLSKEQASTLISSAAEHPAYIGHADCTDRSALKEILGWSLPNSGLRVGDAILEGVAEPGDTANGAGLPFEALGFTPTPVIHGLFLPFLGYRINSQLTGRNREDNRSALTALSPDAARLEAPDIWMTPARYGYLQDGKHRDSLEQAGLLTLSQPALEAAVSKLVAQGYLYNLRLNEYGNLLYTALVDVKVEDSRYRTFTIGLKFNPQDKRVELTTFF</sequence>
<protein>
    <submittedName>
        <fullName evidence="1">Uncharacterized protein</fullName>
    </submittedName>
</protein>
<name>A0ABU6M1G3_9ACTN</name>
<reference evidence="1 2" key="1">
    <citation type="submission" date="2024-01" db="EMBL/GenBank/DDBJ databases">
        <title>Genome analysis.</title>
        <authorList>
            <person name="Zhang K."/>
        </authorList>
    </citation>
    <scope>NUCLEOTIDE SEQUENCE [LARGE SCALE GENOMIC DNA]</scope>
    <source>
        <strain evidence="1 2">CGMCC 4.1753</strain>
    </source>
</reference>
<organism evidence="1 2">
    <name type="scientific">Streptomyces violaceochromogenes</name>
    <dbReference type="NCBI Taxonomy" id="67377"/>
    <lineage>
        <taxon>Bacteria</taxon>
        <taxon>Bacillati</taxon>
        <taxon>Actinomycetota</taxon>
        <taxon>Actinomycetes</taxon>
        <taxon>Kitasatosporales</taxon>
        <taxon>Streptomycetaceae</taxon>
        <taxon>Streptomyces</taxon>
    </lineage>
</organism>
<dbReference type="EMBL" id="JAYXNZ010000002">
    <property type="protein sequence ID" value="MEC7055607.1"/>
    <property type="molecule type" value="Genomic_DNA"/>
</dbReference>
<gene>
    <name evidence="1" type="ORF">RFN57_25480</name>
</gene>
<evidence type="ECO:0000313" key="2">
    <source>
        <dbReference type="Proteomes" id="UP001353952"/>
    </source>
</evidence>
<keyword evidence="2" id="KW-1185">Reference proteome</keyword>
<dbReference type="Proteomes" id="UP001353952">
    <property type="component" value="Unassembled WGS sequence"/>
</dbReference>
<comment type="caution">
    <text evidence="1">The sequence shown here is derived from an EMBL/GenBank/DDBJ whole genome shotgun (WGS) entry which is preliminary data.</text>
</comment>
<evidence type="ECO:0000313" key="1">
    <source>
        <dbReference type="EMBL" id="MEC7055607.1"/>
    </source>
</evidence>
<dbReference type="RefSeq" id="WP_191846777.1">
    <property type="nucleotide sequence ID" value="NZ_BMUO01000004.1"/>
</dbReference>
<proteinExistence type="predicted"/>